<evidence type="ECO:0000313" key="3">
    <source>
        <dbReference type="Proteomes" id="UP000680839"/>
    </source>
</evidence>
<feature type="transmembrane region" description="Helical" evidence="1">
    <location>
        <begin position="51"/>
        <end position="74"/>
    </location>
</feature>
<feature type="transmembrane region" description="Helical" evidence="1">
    <location>
        <begin position="278"/>
        <end position="296"/>
    </location>
</feature>
<protein>
    <submittedName>
        <fullName evidence="2">Low temperature requirement protein A</fullName>
    </submittedName>
</protein>
<reference evidence="2" key="1">
    <citation type="submission" date="2021-06" db="EMBL/GenBank/DDBJ databases">
        <title>Bradyrhizobium sp. S2-20-1 Genome sequencing.</title>
        <authorList>
            <person name="Jin L."/>
        </authorList>
    </citation>
    <scope>NUCLEOTIDE SEQUENCE</scope>
    <source>
        <strain evidence="2">S2-20-1</strain>
    </source>
</reference>
<feature type="transmembrane region" description="Helical" evidence="1">
    <location>
        <begin position="341"/>
        <end position="360"/>
    </location>
</feature>
<keyword evidence="1" id="KW-1133">Transmembrane helix</keyword>
<feature type="transmembrane region" description="Helical" evidence="1">
    <location>
        <begin position="237"/>
        <end position="257"/>
    </location>
</feature>
<feature type="transmembrane region" description="Helical" evidence="1">
    <location>
        <begin position="169"/>
        <end position="189"/>
    </location>
</feature>
<dbReference type="PANTHER" id="PTHR36840">
    <property type="entry name" value="BLL5714 PROTEIN"/>
    <property type="match status" value="1"/>
</dbReference>
<keyword evidence="1" id="KW-0472">Membrane</keyword>
<feature type="transmembrane region" description="Helical" evidence="1">
    <location>
        <begin position="143"/>
        <end position="163"/>
    </location>
</feature>
<name>A0A975NHU1_9BRAD</name>
<proteinExistence type="predicted"/>
<sequence length="406" mass="44289">MAGDDQHGALFRPLVPNQHSRVTYAELFFDLVFVFAVTQISHTLLGRFTPLGAAQTTLLFLAVWWVWVYTSWITNWLNPETTPVRVMLFVLMLGGLVLSTSIPQAFESRGLWFAVAYAAMQVSKTVFLLVSTPPARTLARLNAIRITTWLSVSGVFWIAGGFAEGQARLAFWAVALGIEYLSPAVRFWIPKYGASSIEDWTVEGGHMAERCALFVIIALGESIVVTGATFADLTWTAETLGAFASSFIGSLAMWWIYFHRGAEAGSELISRSSEPGRLARLAYTYLHMPIVAGIILSAVADELVLKHPGGHSDLKTVLSAIGGPLLFLLGTILFKHTIRGWLQLSHGVGIIALGVLVWFAGEMSPLLLSIVTTAIMIIVAAWESISLKSEAAKPRREQPHSEAGST</sequence>
<dbReference type="RefSeq" id="WP_215623662.1">
    <property type="nucleotide sequence ID" value="NZ_CP076134.1"/>
</dbReference>
<dbReference type="Pfam" id="PF06772">
    <property type="entry name" value="LtrA"/>
    <property type="match status" value="1"/>
</dbReference>
<evidence type="ECO:0000256" key="1">
    <source>
        <dbReference type="SAM" id="Phobius"/>
    </source>
</evidence>
<feature type="transmembrane region" description="Helical" evidence="1">
    <location>
        <begin position="366"/>
        <end position="385"/>
    </location>
</feature>
<keyword evidence="1" id="KW-0812">Transmembrane</keyword>
<evidence type="ECO:0000313" key="2">
    <source>
        <dbReference type="EMBL" id="QWG15095.1"/>
    </source>
</evidence>
<feature type="transmembrane region" description="Helical" evidence="1">
    <location>
        <begin position="86"/>
        <end position="106"/>
    </location>
</feature>
<feature type="transmembrane region" description="Helical" evidence="1">
    <location>
        <begin position="112"/>
        <end position="131"/>
    </location>
</feature>
<organism evidence="2 3">
    <name type="scientific">Bradyrhizobium sediminis</name>
    <dbReference type="NCBI Taxonomy" id="2840469"/>
    <lineage>
        <taxon>Bacteria</taxon>
        <taxon>Pseudomonadati</taxon>
        <taxon>Pseudomonadota</taxon>
        <taxon>Alphaproteobacteria</taxon>
        <taxon>Hyphomicrobiales</taxon>
        <taxon>Nitrobacteraceae</taxon>
        <taxon>Bradyrhizobium</taxon>
    </lineage>
</organism>
<dbReference type="AlphaFoldDB" id="A0A975NHU1"/>
<dbReference type="PANTHER" id="PTHR36840:SF1">
    <property type="entry name" value="BLL5714 PROTEIN"/>
    <property type="match status" value="1"/>
</dbReference>
<accession>A0A975NHU1</accession>
<dbReference type="InterPro" id="IPR010640">
    <property type="entry name" value="Low_temperature_requirement_A"/>
</dbReference>
<gene>
    <name evidence="2" type="ORF">KMZ29_10770</name>
</gene>
<feature type="transmembrane region" description="Helical" evidence="1">
    <location>
        <begin position="210"/>
        <end position="231"/>
    </location>
</feature>
<dbReference type="Proteomes" id="UP000680839">
    <property type="component" value="Chromosome"/>
</dbReference>
<feature type="transmembrane region" description="Helical" evidence="1">
    <location>
        <begin position="316"/>
        <end position="334"/>
    </location>
</feature>
<dbReference type="EMBL" id="CP076134">
    <property type="protein sequence ID" value="QWG15095.1"/>
    <property type="molecule type" value="Genomic_DNA"/>
</dbReference>